<dbReference type="PRINTS" id="PR00056">
    <property type="entry name" value="HSFDOMAIN"/>
</dbReference>
<evidence type="ECO:0000256" key="10">
    <source>
        <dbReference type="ARBA" id="ARBA00057149"/>
    </source>
</evidence>
<comment type="subunit">
    <text evidence="2">Homotrimer.</text>
</comment>
<feature type="compositionally biased region" description="Polar residues" evidence="15">
    <location>
        <begin position="506"/>
        <end position="517"/>
    </location>
</feature>
<keyword evidence="3 13" id="KW-0597">Phosphoprotein</keyword>
<dbReference type="SUPFAM" id="SSF52172">
    <property type="entry name" value="CheY-like"/>
    <property type="match status" value="1"/>
</dbReference>
<dbReference type="CDD" id="cd17546">
    <property type="entry name" value="REC_hyHK_CKI1_RcsC-like"/>
    <property type="match status" value="1"/>
</dbReference>
<evidence type="ECO:0000256" key="5">
    <source>
        <dbReference type="ARBA" id="ARBA00023015"/>
    </source>
</evidence>
<dbReference type="PROSITE" id="PS00434">
    <property type="entry name" value="HSF_DOMAIN"/>
    <property type="match status" value="1"/>
</dbReference>
<evidence type="ECO:0000256" key="8">
    <source>
        <dbReference type="ARBA" id="ARBA00023163"/>
    </source>
</evidence>
<name>A0A8H3F4X2_9LECA</name>
<proteinExistence type="inferred from homology"/>
<organism evidence="17 18">
    <name type="scientific">Gomphillus americanus</name>
    <dbReference type="NCBI Taxonomy" id="1940652"/>
    <lineage>
        <taxon>Eukaryota</taxon>
        <taxon>Fungi</taxon>
        <taxon>Dikarya</taxon>
        <taxon>Ascomycota</taxon>
        <taxon>Pezizomycotina</taxon>
        <taxon>Lecanoromycetes</taxon>
        <taxon>OSLEUM clade</taxon>
        <taxon>Ostropomycetidae</taxon>
        <taxon>Ostropales</taxon>
        <taxon>Graphidaceae</taxon>
        <taxon>Gomphilloideae</taxon>
        <taxon>Gomphillus</taxon>
    </lineage>
</organism>
<dbReference type="EMBL" id="CAJPDQ010000012">
    <property type="protein sequence ID" value="CAF9917703.1"/>
    <property type="molecule type" value="Genomic_DNA"/>
</dbReference>
<dbReference type="PROSITE" id="PS50110">
    <property type="entry name" value="RESPONSE_REGULATORY"/>
    <property type="match status" value="1"/>
</dbReference>
<dbReference type="Gene3D" id="3.40.50.2300">
    <property type="match status" value="1"/>
</dbReference>
<dbReference type="FunFam" id="3.40.50.2300:FF:000212">
    <property type="entry name" value="Stress response regulator/HFS transcription factor"/>
    <property type="match status" value="1"/>
</dbReference>
<gene>
    <name evidence="17" type="ORF">GOMPHAMPRED_001355</name>
</gene>
<dbReference type="InterPro" id="IPR011006">
    <property type="entry name" value="CheY-like_superfamily"/>
</dbReference>
<comment type="function">
    <text evidence="10">Transcription factor that is part of a SLN1-YPD1-SKN7 two-component regulatory system, which controls gene expression in response to changes in the osmolarity of the extracellular environment. Under low osmotic conditions, phosphorylated and activated by the phosphorelay intermediate protein YPD1. Also activated in response to oxidative stress, independent on the two-component regulatory system. Regulates heat shock genes in response to oxidative stress and genes involved in cell wall integrity in response to osmotic changes.</text>
</comment>
<dbReference type="SMART" id="SM00415">
    <property type="entry name" value="HSF"/>
    <property type="match status" value="1"/>
</dbReference>
<evidence type="ECO:0000313" key="18">
    <source>
        <dbReference type="Proteomes" id="UP000664169"/>
    </source>
</evidence>
<dbReference type="InterPro" id="IPR000232">
    <property type="entry name" value="HSF_DNA-bd"/>
</dbReference>
<evidence type="ECO:0000256" key="3">
    <source>
        <dbReference type="ARBA" id="ARBA00022553"/>
    </source>
</evidence>
<dbReference type="PANTHER" id="PTHR45339:SF1">
    <property type="entry name" value="HYBRID SIGNAL TRANSDUCTION HISTIDINE KINASE J"/>
    <property type="match status" value="1"/>
</dbReference>
<dbReference type="SUPFAM" id="SSF46785">
    <property type="entry name" value="Winged helix' DNA-binding domain"/>
    <property type="match status" value="1"/>
</dbReference>
<feature type="modified residue" description="4-aspartylphosphate" evidence="13">
    <location>
        <position position="408"/>
    </location>
</feature>
<evidence type="ECO:0000256" key="9">
    <source>
        <dbReference type="ARBA" id="ARBA00023242"/>
    </source>
</evidence>
<feature type="region of interest" description="Disordered" evidence="15">
    <location>
        <begin position="562"/>
        <end position="584"/>
    </location>
</feature>
<feature type="domain" description="Response regulatory" evidence="16">
    <location>
        <begin position="358"/>
        <end position="472"/>
    </location>
</feature>
<feature type="coiled-coil region" evidence="14">
    <location>
        <begin position="141"/>
        <end position="168"/>
    </location>
</feature>
<feature type="region of interest" description="Disordered" evidence="15">
    <location>
        <begin position="482"/>
        <end position="517"/>
    </location>
</feature>
<dbReference type="GO" id="GO:0000156">
    <property type="term" value="F:phosphorelay response regulator activity"/>
    <property type="evidence" value="ECO:0007669"/>
    <property type="project" value="InterPro"/>
</dbReference>
<dbReference type="Proteomes" id="UP000664169">
    <property type="component" value="Unassembled WGS sequence"/>
</dbReference>
<dbReference type="FunFam" id="1.10.10.10:FF:000380">
    <property type="entry name" value="Transcription factor SKN7"/>
    <property type="match status" value="1"/>
</dbReference>
<dbReference type="InterPro" id="IPR036390">
    <property type="entry name" value="WH_DNA-bd_sf"/>
</dbReference>
<evidence type="ECO:0000256" key="13">
    <source>
        <dbReference type="PROSITE-ProRule" id="PRU00169"/>
    </source>
</evidence>
<dbReference type="InterPro" id="IPR036388">
    <property type="entry name" value="WH-like_DNA-bd_sf"/>
</dbReference>
<keyword evidence="6 14" id="KW-0175">Coiled coil</keyword>
<evidence type="ECO:0000256" key="1">
    <source>
        <dbReference type="ARBA" id="ARBA00004123"/>
    </source>
</evidence>
<dbReference type="Pfam" id="PF00447">
    <property type="entry name" value="HSF_DNA-bind"/>
    <property type="match status" value="1"/>
</dbReference>
<keyword evidence="9 12" id="KW-0539">Nucleus</keyword>
<comment type="caution">
    <text evidence="17">The sequence shown here is derived from an EMBL/GenBank/DDBJ whole genome shotgun (WGS) entry which is preliminary data.</text>
</comment>
<dbReference type="PIRSF" id="PIRSF002595">
    <property type="entry name" value="RR_SKN7"/>
    <property type="match status" value="1"/>
</dbReference>
<keyword evidence="7 12" id="KW-0238">DNA-binding</keyword>
<keyword evidence="8 12" id="KW-0804">Transcription</keyword>
<dbReference type="Pfam" id="PF00072">
    <property type="entry name" value="Response_reg"/>
    <property type="match status" value="1"/>
</dbReference>
<accession>A0A8H3F4X2</accession>
<keyword evidence="18" id="KW-1185">Reference proteome</keyword>
<reference evidence="17" key="1">
    <citation type="submission" date="2021-03" db="EMBL/GenBank/DDBJ databases">
        <authorList>
            <person name="Tagirdzhanova G."/>
        </authorList>
    </citation>
    <scope>NUCLEOTIDE SEQUENCE</scope>
</reference>
<evidence type="ECO:0000256" key="2">
    <source>
        <dbReference type="ARBA" id="ARBA00011233"/>
    </source>
</evidence>
<keyword evidence="5 12" id="KW-0805">Transcription regulation</keyword>
<keyword evidence="4" id="KW-0902">Two-component regulatory system</keyword>
<dbReference type="GO" id="GO:0005634">
    <property type="term" value="C:nucleus"/>
    <property type="evidence" value="ECO:0007669"/>
    <property type="project" value="UniProtKB-SubCell"/>
</dbReference>
<evidence type="ECO:0000256" key="4">
    <source>
        <dbReference type="ARBA" id="ARBA00023012"/>
    </source>
</evidence>
<protein>
    <recommendedName>
        <fullName evidence="12">Transcription factor</fullName>
    </recommendedName>
</protein>
<dbReference type="InterPro" id="IPR001789">
    <property type="entry name" value="Sig_transdc_resp-reg_receiver"/>
</dbReference>
<evidence type="ECO:0000256" key="6">
    <source>
        <dbReference type="ARBA" id="ARBA00023054"/>
    </source>
</evidence>
<dbReference type="SMART" id="SM00448">
    <property type="entry name" value="REC"/>
    <property type="match status" value="1"/>
</dbReference>
<dbReference type="AlphaFoldDB" id="A0A8H3F4X2"/>
<dbReference type="PANTHER" id="PTHR45339">
    <property type="entry name" value="HYBRID SIGNAL TRANSDUCTION HISTIDINE KINASE J"/>
    <property type="match status" value="1"/>
</dbReference>
<evidence type="ECO:0000313" key="17">
    <source>
        <dbReference type="EMBL" id="CAF9917703.1"/>
    </source>
</evidence>
<evidence type="ECO:0000259" key="16">
    <source>
        <dbReference type="PROSITE" id="PS50110"/>
    </source>
</evidence>
<evidence type="ECO:0000256" key="12">
    <source>
        <dbReference type="PIRNR" id="PIRNR002595"/>
    </source>
</evidence>
<dbReference type="GO" id="GO:0043565">
    <property type="term" value="F:sequence-specific DNA binding"/>
    <property type="evidence" value="ECO:0007669"/>
    <property type="project" value="InterPro"/>
</dbReference>
<comment type="similarity">
    <text evidence="11">Belongs to the SKN7 family.</text>
</comment>
<sequence>MDNTSQNGSTGGGGSTSSDFVRKLYKMLEDPSYSSVVRWGDDGDSFVVLENEKFTKSILPKHFKHSNFASFVRQLNKYDFHKVRHNNEEGGGSPYGPGAWEFKHPDFRSNNKDALDNIRRKAPAPRKSNTMMDENLPTQQMDLVNSQLVATQQQLRHLEERYSELSMHHGMLLQELMGIQKTVINHDHVLQNVMTFLQSVDAKHRRDSRIGGPFAQQNGTDMLQEIPPSEDLPASPLANATKLLDELASHQLNFKNLEHMNEMHSRTLTITTPPPGARREPHSAASSSSLAYAKLNDLDNLVYPAGPNNGIDPMYSEHVHNIPYPMPSKETQSDPRTTFAETRKKSTQVDPGWIRPPQILLVEDDQTCRRIGSKFLYSFHCHIDSALDGLEAVNKINEGSTYDLILMDIIMPNLDGVSACHLIRQVDQTPIIAMTSNIRSDDITMYFNHGMNDVLPKPFTKEGLLTMLEKHLGHLKKIPEGLDGIPQTASTIHPGSHSIKDEASPGSPSTASNWASPNQFSGVSPATTGQFPQQPAFAMDQMNHVAHQGNMHYSAPTTPITASRGTGHRRQISEIGPDDVGNDPKRTRIYATTNAAMNQIRRV</sequence>
<dbReference type="OrthoDB" id="424572at2759"/>
<dbReference type="GO" id="GO:0006357">
    <property type="term" value="P:regulation of transcription by RNA polymerase II"/>
    <property type="evidence" value="ECO:0007669"/>
    <property type="project" value="UniProtKB-UniRule"/>
</dbReference>
<comment type="subcellular location">
    <subcellularLocation>
        <location evidence="1 12">Nucleus</location>
    </subcellularLocation>
</comment>
<evidence type="ECO:0000256" key="15">
    <source>
        <dbReference type="SAM" id="MobiDB-lite"/>
    </source>
</evidence>
<evidence type="ECO:0000256" key="11">
    <source>
        <dbReference type="ARBA" id="ARBA00061465"/>
    </source>
</evidence>
<evidence type="ECO:0000256" key="7">
    <source>
        <dbReference type="ARBA" id="ARBA00023125"/>
    </source>
</evidence>
<dbReference type="Gene3D" id="1.10.10.10">
    <property type="entry name" value="Winged helix-like DNA-binding domain superfamily/Winged helix DNA-binding domain"/>
    <property type="match status" value="1"/>
</dbReference>
<dbReference type="GO" id="GO:0003700">
    <property type="term" value="F:DNA-binding transcription factor activity"/>
    <property type="evidence" value="ECO:0007669"/>
    <property type="project" value="UniProtKB-UniRule"/>
</dbReference>
<evidence type="ECO:0000256" key="14">
    <source>
        <dbReference type="SAM" id="Coils"/>
    </source>
</evidence>
<dbReference type="InterPro" id="IPR014402">
    <property type="entry name" value="Sig_transdc_resp-reg_Skn7"/>
</dbReference>